<sequence>MVRVAGVVAALACVGGVLSFAPSQPLLARQHAVASRTTGASVRMRSAPAVHKFSLPLADDTRITVHGFERSHCLALANEVNAILSAFKRLKANRADGKAPYKEQSVEFIIHAGNGATIEIECNPNLYPDPFKAMVFVKVLDESIEVASQAQLTKLADVIKTYLANTKEA</sequence>
<reference evidence="1" key="1">
    <citation type="submission" date="2021-02" db="EMBL/GenBank/DDBJ databases">
        <title>First Annotated Genome of the Yellow-green Alga Tribonema minus.</title>
        <authorList>
            <person name="Mahan K.M."/>
        </authorList>
    </citation>
    <scope>NUCLEOTIDE SEQUENCE</scope>
    <source>
        <strain evidence="1">UTEX B ZZ1240</strain>
    </source>
</reference>
<keyword evidence="2" id="KW-1185">Reference proteome</keyword>
<proteinExistence type="predicted"/>
<name>A0A835ZHH2_9STRA</name>
<organism evidence="1 2">
    <name type="scientific">Tribonema minus</name>
    <dbReference type="NCBI Taxonomy" id="303371"/>
    <lineage>
        <taxon>Eukaryota</taxon>
        <taxon>Sar</taxon>
        <taxon>Stramenopiles</taxon>
        <taxon>Ochrophyta</taxon>
        <taxon>PX clade</taxon>
        <taxon>Xanthophyceae</taxon>
        <taxon>Tribonematales</taxon>
        <taxon>Tribonemataceae</taxon>
        <taxon>Tribonema</taxon>
    </lineage>
</organism>
<evidence type="ECO:0000313" key="2">
    <source>
        <dbReference type="Proteomes" id="UP000664859"/>
    </source>
</evidence>
<dbReference type="Proteomes" id="UP000664859">
    <property type="component" value="Unassembled WGS sequence"/>
</dbReference>
<comment type="caution">
    <text evidence="1">The sequence shown here is derived from an EMBL/GenBank/DDBJ whole genome shotgun (WGS) entry which is preliminary data.</text>
</comment>
<accession>A0A835ZHH2</accession>
<dbReference type="AlphaFoldDB" id="A0A835ZHH2"/>
<evidence type="ECO:0000313" key="1">
    <source>
        <dbReference type="EMBL" id="KAG5190669.1"/>
    </source>
</evidence>
<dbReference type="OrthoDB" id="203642at2759"/>
<dbReference type="EMBL" id="JAFCMP010000030">
    <property type="protein sequence ID" value="KAG5190669.1"/>
    <property type="molecule type" value="Genomic_DNA"/>
</dbReference>
<protein>
    <submittedName>
        <fullName evidence="1">Uncharacterized protein</fullName>
    </submittedName>
</protein>
<gene>
    <name evidence="1" type="ORF">JKP88DRAFT_266814</name>
</gene>